<dbReference type="OrthoDB" id="9802553at2"/>
<evidence type="ECO:0000259" key="10">
    <source>
        <dbReference type="Pfam" id="PF22638"/>
    </source>
</evidence>
<feature type="domain" description="Flagellar hook-associated protein FlgK helical" evidence="10">
    <location>
        <begin position="94"/>
        <end position="324"/>
    </location>
</feature>
<evidence type="ECO:0000256" key="5">
    <source>
        <dbReference type="ARBA" id="ARBA00022525"/>
    </source>
</evidence>
<dbReference type="GO" id="GO:0005576">
    <property type="term" value="C:extracellular region"/>
    <property type="evidence" value="ECO:0007669"/>
    <property type="project" value="UniProtKB-SubCell"/>
</dbReference>
<evidence type="ECO:0000256" key="3">
    <source>
        <dbReference type="ARBA" id="ARBA00009677"/>
    </source>
</evidence>
<evidence type="ECO:0000313" key="12">
    <source>
        <dbReference type="Proteomes" id="UP000078090"/>
    </source>
</evidence>
<evidence type="ECO:0000256" key="6">
    <source>
        <dbReference type="ARBA" id="ARBA00023143"/>
    </source>
</evidence>
<keyword evidence="11" id="KW-0966">Cell projection</keyword>
<dbReference type="Proteomes" id="UP000078090">
    <property type="component" value="Unassembled WGS sequence"/>
</dbReference>
<dbReference type="RefSeq" id="WP_064010042.1">
    <property type="nucleotide sequence ID" value="NZ_LUUG01000103.1"/>
</dbReference>
<organism evidence="11 12">
    <name type="scientific">Methylomonas methanica</name>
    <dbReference type="NCBI Taxonomy" id="421"/>
    <lineage>
        <taxon>Bacteria</taxon>
        <taxon>Pseudomonadati</taxon>
        <taxon>Pseudomonadota</taxon>
        <taxon>Gammaproteobacteria</taxon>
        <taxon>Methylococcales</taxon>
        <taxon>Methylococcaceae</taxon>
        <taxon>Methylomonas</taxon>
    </lineage>
</organism>
<keyword evidence="11" id="KW-0969">Cilium</keyword>
<evidence type="ECO:0000259" key="8">
    <source>
        <dbReference type="Pfam" id="PF00460"/>
    </source>
</evidence>
<proteinExistence type="inferred from homology"/>
<evidence type="ECO:0000256" key="4">
    <source>
        <dbReference type="ARBA" id="ARBA00016244"/>
    </source>
</evidence>
<name>A0A177M1K2_METMH</name>
<dbReference type="PANTHER" id="PTHR30033">
    <property type="entry name" value="FLAGELLAR HOOK-ASSOCIATED PROTEIN 1"/>
    <property type="match status" value="1"/>
</dbReference>
<comment type="subcellular location">
    <subcellularLocation>
        <location evidence="1 7">Bacterial flagellum</location>
    </subcellularLocation>
    <subcellularLocation>
        <location evidence="2 7">Secreted</location>
    </subcellularLocation>
</comment>
<protein>
    <recommendedName>
        <fullName evidence="4 7">Flagellar hook-associated protein 1</fullName>
        <shortName evidence="7">HAP1</shortName>
    </recommendedName>
</protein>
<keyword evidence="5 7" id="KW-0964">Secreted</keyword>
<dbReference type="InterPro" id="IPR053927">
    <property type="entry name" value="FlgK_helical"/>
</dbReference>
<dbReference type="Pfam" id="PF00460">
    <property type="entry name" value="Flg_bb_rod"/>
    <property type="match status" value="1"/>
</dbReference>
<dbReference type="GO" id="GO:0044780">
    <property type="term" value="P:bacterial-type flagellum assembly"/>
    <property type="evidence" value="ECO:0007669"/>
    <property type="project" value="InterPro"/>
</dbReference>
<dbReference type="AlphaFoldDB" id="A0A177M1K2"/>
<dbReference type="SUPFAM" id="SSF64518">
    <property type="entry name" value="Phase 1 flagellin"/>
    <property type="match status" value="1"/>
</dbReference>
<dbReference type="EMBL" id="LUUG01000103">
    <property type="protein sequence ID" value="OAH99244.1"/>
    <property type="molecule type" value="Genomic_DNA"/>
</dbReference>
<dbReference type="PANTHER" id="PTHR30033:SF1">
    <property type="entry name" value="FLAGELLAR HOOK-ASSOCIATED PROTEIN 1"/>
    <property type="match status" value="1"/>
</dbReference>
<dbReference type="GO" id="GO:0005198">
    <property type="term" value="F:structural molecule activity"/>
    <property type="evidence" value="ECO:0007669"/>
    <property type="project" value="UniProtKB-UniRule"/>
</dbReference>
<evidence type="ECO:0000256" key="2">
    <source>
        <dbReference type="ARBA" id="ARBA00004613"/>
    </source>
</evidence>
<dbReference type="PROSITE" id="PS00588">
    <property type="entry name" value="FLAGELLA_BB_ROD"/>
    <property type="match status" value="1"/>
</dbReference>
<gene>
    <name evidence="7" type="primary">flgK</name>
    <name evidence="11" type="ORF">A1332_19900</name>
</gene>
<dbReference type="GO" id="GO:0009424">
    <property type="term" value="C:bacterial-type flagellum hook"/>
    <property type="evidence" value="ECO:0007669"/>
    <property type="project" value="UniProtKB-UniRule"/>
</dbReference>
<dbReference type="InterPro" id="IPR002371">
    <property type="entry name" value="FlgK"/>
</dbReference>
<feature type="domain" description="Flagellar basal body rod protein N-terminal" evidence="8">
    <location>
        <begin position="8"/>
        <end position="35"/>
    </location>
</feature>
<comment type="similarity">
    <text evidence="3 7">Belongs to the flagella basal body rod proteins family.</text>
</comment>
<dbReference type="InterPro" id="IPR010930">
    <property type="entry name" value="Flg_bb/hook_C_dom"/>
</dbReference>
<accession>A0A177M1K2</accession>
<dbReference type="Pfam" id="PF06429">
    <property type="entry name" value="Flg_bbr_C"/>
    <property type="match status" value="1"/>
</dbReference>
<evidence type="ECO:0000313" key="11">
    <source>
        <dbReference type="EMBL" id="OAH99244.1"/>
    </source>
</evidence>
<dbReference type="NCBIfam" id="TIGR02492">
    <property type="entry name" value="flgK_ends"/>
    <property type="match status" value="1"/>
</dbReference>
<evidence type="ECO:0000256" key="7">
    <source>
        <dbReference type="RuleBase" id="RU362065"/>
    </source>
</evidence>
<keyword evidence="6 7" id="KW-0975">Bacterial flagellum</keyword>
<evidence type="ECO:0000259" key="9">
    <source>
        <dbReference type="Pfam" id="PF06429"/>
    </source>
</evidence>
<dbReference type="InterPro" id="IPR001444">
    <property type="entry name" value="Flag_bb_rod_N"/>
</dbReference>
<comment type="caution">
    <text evidence="11">The sequence shown here is derived from an EMBL/GenBank/DDBJ whole genome shotgun (WGS) entry which is preliminary data.</text>
</comment>
<dbReference type="Pfam" id="PF22638">
    <property type="entry name" value="FlgK_D1"/>
    <property type="match status" value="1"/>
</dbReference>
<evidence type="ECO:0000256" key="1">
    <source>
        <dbReference type="ARBA" id="ARBA00004365"/>
    </source>
</evidence>
<dbReference type="PRINTS" id="PR01005">
    <property type="entry name" value="FLGHOOKAP1"/>
</dbReference>
<feature type="domain" description="Flagellar basal-body/hook protein C-terminal" evidence="9">
    <location>
        <begin position="514"/>
        <end position="551"/>
    </location>
</feature>
<dbReference type="InterPro" id="IPR019776">
    <property type="entry name" value="Flagellar_basal_body_rod_CS"/>
</dbReference>
<keyword evidence="11" id="KW-0282">Flagellum</keyword>
<sequence>MAIGILGNALSGLTAFQRSLETTSNNISNANTEGYSRQRVELATRPEQFTGNGYMGNGVEVANITRSYDQFISNQVRSSTATFHDIDSFYTLSSQIDNITADETTGLAPAMKSFFDAIDSVANDPSSVAARQVMLTEAESLTQQFNTMSARFGDLRKRVNDNVTSSVQELNGFAKTLAELNVKIVSDIGRSSGKQLPNELMDQRDLLLTKIAEKADVTYVSQADGSYNVFIGKGQPLVLGSAASTLSVVGDSNDVNQKLIMLNGQDISKQLSGGELSGNLRFRDQVLDPAQQQLGLLATGLATEFNNIHKAGYDINGNTNVALFDLNSPTPQVKATVSDSSLVVSSAFVAPTSASGLGASYRLDVTATVPATTFTLTNLSDNTATAGLSAATLATTAATNGFSISFSGGSLTIGDSFQISPNFNAAAKIKLNSAITNPRQIAAASATGLPGDNSNALKLANLETQAKMFGGKASFTQVYGQMISDVGSQTHAASVGRTAQETLLKQATSAKESVSGVNLDEEAANLINFQNSYQAAAKAVSVANSLFDTLIGAFR</sequence>
<reference evidence="11 12" key="1">
    <citation type="submission" date="2016-03" db="EMBL/GenBank/DDBJ databases">
        <authorList>
            <person name="Ploux O."/>
        </authorList>
    </citation>
    <scope>NUCLEOTIDE SEQUENCE [LARGE SCALE GENOMIC DNA]</scope>
    <source>
        <strain evidence="11 12">R-45363</strain>
    </source>
</reference>